<evidence type="ECO:0000313" key="2">
    <source>
        <dbReference type="Proteomes" id="UP000735302"/>
    </source>
</evidence>
<protein>
    <submittedName>
        <fullName evidence="1">Integrase core domain</fullName>
    </submittedName>
</protein>
<dbReference type="GO" id="GO:0003676">
    <property type="term" value="F:nucleic acid binding"/>
    <property type="evidence" value="ECO:0007669"/>
    <property type="project" value="InterPro"/>
</dbReference>
<keyword evidence="2" id="KW-1185">Reference proteome</keyword>
<dbReference type="Proteomes" id="UP000735302">
    <property type="component" value="Unassembled WGS sequence"/>
</dbReference>
<sequence>MNSTIKAVLEKLNLDNANHWDRYLHAALYAYSSIPNASTGFYLFKLMVGLRNVRSTRCPHTYMLLARNRHSPSCDLSLDIPSLIHIKVKPETNGEKRIPENKED</sequence>
<name>A0AAV4CHN9_9GAST</name>
<comment type="caution">
    <text evidence="1">The sequence shown here is derived from an EMBL/GenBank/DDBJ whole genome shotgun (WGS) entry which is preliminary data.</text>
</comment>
<accession>A0AAV4CHN9</accession>
<gene>
    <name evidence="1" type="ORF">PoB_005681900</name>
</gene>
<organism evidence="1 2">
    <name type="scientific">Plakobranchus ocellatus</name>
    <dbReference type="NCBI Taxonomy" id="259542"/>
    <lineage>
        <taxon>Eukaryota</taxon>
        <taxon>Metazoa</taxon>
        <taxon>Spiralia</taxon>
        <taxon>Lophotrochozoa</taxon>
        <taxon>Mollusca</taxon>
        <taxon>Gastropoda</taxon>
        <taxon>Heterobranchia</taxon>
        <taxon>Euthyneura</taxon>
        <taxon>Panpulmonata</taxon>
        <taxon>Sacoglossa</taxon>
        <taxon>Placobranchoidea</taxon>
        <taxon>Plakobranchidae</taxon>
        <taxon>Plakobranchus</taxon>
    </lineage>
</organism>
<evidence type="ECO:0000313" key="1">
    <source>
        <dbReference type="EMBL" id="GFO30314.1"/>
    </source>
</evidence>
<dbReference type="EMBL" id="BLXT01006233">
    <property type="protein sequence ID" value="GFO30314.1"/>
    <property type="molecule type" value="Genomic_DNA"/>
</dbReference>
<reference evidence="1 2" key="1">
    <citation type="journal article" date="2021" name="Elife">
        <title>Chloroplast acquisition without the gene transfer in kleptoplastic sea slugs, Plakobranchus ocellatus.</title>
        <authorList>
            <person name="Maeda T."/>
            <person name="Takahashi S."/>
            <person name="Yoshida T."/>
            <person name="Shimamura S."/>
            <person name="Takaki Y."/>
            <person name="Nagai Y."/>
            <person name="Toyoda A."/>
            <person name="Suzuki Y."/>
            <person name="Arimoto A."/>
            <person name="Ishii H."/>
            <person name="Satoh N."/>
            <person name="Nishiyama T."/>
            <person name="Hasebe M."/>
            <person name="Maruyama T."/>
            <person name="Minagawa J."/>
            <person name="Obokata J."/>
            <person name="Shigenobu S."/>
        </authorList>
    </citation>
    <scope>NUCLEOTIDE SEQUENCE [LARGE SCALE GENOMIC DNA]</scope>
</reference>
<dbReference type="Gene3D" id="3.30.420.10">
    <property type="entry name" value="Ribonuclease H-like superfamily/Ribonuclease H"/>
    <property type="match status" value="1"/>
</dbReference>
<dbReference type="InterPro" id="IPR036397">
    <property type="entry name" value="RNaseH_sf"/>
</dbReference>
<proteinExistence type="predicted"/>
<dbReference type="AlphaFoldDB" id="A0AAV4CHN9"/>